<dbReference type="eggNOG" id="COG1302">
    <property type="taxonomic scope" value="Bacteria"/>
</dbReference>
<evidence type="ECO:0000313" key="2">
    <source>
        <dbReference type="EMBL" id="AEE95980.1"/>
    </source>
</evidence>
<dbReference type="EMBL" id="CP002360">
    <property type="protein sequence ID" value="AEE95980.1"/>
    <property type="molecule type" value="Genomic_DNA"/>
</dbReference>
<dbReference type="RefSeq" id="WP_013780410.1">
    <property type="nucleotide sequence ID" value="NC_015520.1"/>
</dbReference>
<comment type="similarity">
    <text evidence="1">Belongs to the asp23 family.</text>
</comment>
<dbReference type="Pfam" id="PF03780">
    <property type="entry name" value="Asp23"/>
    <property type="match status" value="1"/>
</dbReference>
<dbReference type="InterPro" id="IPR005531">
    <property type="entry name" value="Asp23"/>
</dbReference>
<dbReference type="PANTHER" id="PTHR34297">
    <property type="entry name" value="HYPOTHETICAL CYTOSOLIC PROTEIN-RELATED"/>
    <property type="match status" value="1"/>
</dbReference>
<reference evidence="2 3" key="2">
    <citation type="journal article" date="2011" name="Stand. Genomic Sci.">
        <title>Complete genome sequence of Mahella australiensis type strain (50-1 BON).</title>
        <authorList>
            <person name="Sikorski J."/>
            <person name="Teshima H."/>
            <person name="Nolan M."/>
            <person name="Lucas S."/>
            <person name="Hammon N."/>
            <person name="Deshpande S."/>
            <person name="Cheng J.F."/>
            <person name="Pitluck S."/>
            <person name="Liolios K."/>
            <person name="Pagani I."/>
            <person name="Ivanova N."/>
            <person name="Huntemann M."/>
            <person name="Mavromatis K."/>
            <person name="Ovchinikova G."/>
            <person name="Pati A."/>
            <person name="Tapia R."/>
            <person name="Han C."/>
            <person name="Goodwin L."/>
            <person name="Chen A."/>
            <person name="Palaniappan K."/>
            <person name="Land M."/>
            <person name="Hauser L."/>
            <person name="Ngatchou-Djao O.D."/>
            <person name="Rohde M."/>
            <person name="Pukall R."/>
            <person name="Spring S."/>
            <person name="Abt B."/>
            <person name="Goker M."/>
            <person name="Detter J.C."/>
            <person name="Woyke T."/>
            <person name="Bristow J."/>
            <person name="Markowitz V."/>
            <person name="Hugenholtz P."/>
            <person name="Eisen J.A."/>
            <person name="Kyrpides N.C."/>
            <person name="Klenk H.P."/>
            <person name="Lapidus A."/>
        </authorList>
    </citation>
    <scope>NUCLEOTIDE SEQUENCE [LARGE SCALE GENOMIC DNA]</scope>
    <source>
        <strain evidence="3">DSM 15567 / CIP 107919 / 50-1 BON</strain>
    </source>
</reference>
<accession>F4A177</accession>
<evidence type="ECO:0000313" key="3">
    <source>
        <dbReference type="Proteomes" id="UP000008457"/>
    </source>
</evidence>
<evidence type="ECO:0000256" key="1">
    <source>
        <dbReference type="ARBA" id="ARBA00005721"/>
    </source>
</evidence>
<proteinExistence type="inferred from homology"/>
<dbReference type="PANTHER" id="PTHR34297:SF2">
    <property type="entry name" value="ASP23_GLS24 FAMILY ENVELOPE STRESS RESPONSE PROTEIN"/>
    <property type="match status" value="1"/>
</dbReference>
<keyword evidence="3" id="KW-1185">Reference proteome</keyword>
<gene>
    <name evidence="2" type="ordered locus">Mahau_0781</name>
</gene>
<dbReference type="STRING" id="697281.Mahau_0781"/>
<dbReference type="KEGG" id="mas:Mahau_0781"/>
<reference evidence="3" key="1">
    <citation type="submission" date="2010-11" db="EMBL/GenBank/DDBJ databases">
        <title>The complete genome of Mahella australiensis DSM 15567.</title>
        <authorList>
            <consortium name="US DOE Joint Genome Institute (JGI-PGF)"/>
            <person name="Lucas S."/>
            <person name="Copeland A."/>
            <person name="Lapidus A."/>
            <person name="Bruce D."/>
            <person name="Goodwin L."/>
            <person name="Pitluck S."/>
            <person name="Kyrpides N."/>
            <person name="Mavromatis K."/>
            <person name="Pagani I."/>
            <person name="Ivanova N."/>
            <person name="Teshima H."/>
            <person name="Brettin T."/>
            <person name="Detter J.C."/>
            <person name="Han C."/>
            <person name="Tapia R."/>
            <person name="Land M."/>
            <person name="Hauser L."/>
            <person name="Markowitz V."/>
            <person name="Cheng J.-F."/>
            <person name="Hugenholtz P."/>
            <person name="Woyke T."/>
            <person name="Wu D."/>
            <person name="Spring S."/>
            <person name="Pukall R."/>
            <person name="Steenblock K."/>
            <person name="Schneider S."/>
            <person name="Klenk H.-P."/>
            <person name="Eisen J.A."/>
        </authorList>
    </citation>
    <scope>NUCLEOTIDE SEQUENCE [LARGE SCALE GENOMIC DNA]</scope>
    <source>
        <strain evidence="3">DSM 15567 / CIP 107919 / 50-1 BON</strain>
    </source>
</reference>
<evidence type="ECO:0008006" key="4">
    <source>
        <dbReference type="Google" id="ProtNLM"/>
    </source>
</evidence>
<dbReference type="AlphaFoldDB" id="F4A177"/>
<dbReference type="Proteomes" id="UP000008457">
    <property type="component" value="Chromosome"/>
</dbReference>
<sequence length="137" mass="14364">MADVDNEKMQGNDVQTAGNIRIADEVVAAIAGVAAAKVEKVTDMSGGLASDIAGILGRKNPAKGVKVQVGDKETSIDIAIIVDYGARIPDVAWKIQENVKSAVEYMTGLKVTAVNVHVQGVNFPKPEETGSSEEAEE</sequence>
<organism evidence="2 3">
    <name type="scientific">Mahella australiensis (strain DSM 15567 / CIP 107919 / 50-1 BON)</name>
    <dbReference type="NCBI Taxonomy" id="697281"/>
    <lineage>
        <taxon>Bacteria</taxon>
        <taxon>Bacillati</taxon>
        <taxon>Bacillota</taxon>
        <taxon>Clostridia</taxon>
        <taxon>Thermoanaerobacterales</taxon>
        <taxon>Thermoanaerobacterales Family IV. Incertae Sedis</taxon>
        <taxon>Mahella</taxon>
    </lineage>
</organism>
<name>F4A177_MAHA5</name>
<protein>
    <recommendedName>
        <fullName evidence="4">Alkaline shock protein 23</fullName>
    </recommendedName>
</protein>
<dbReference type="HOGENOM" id="CLU_113198_4_2_9"/>